<dbReference type="InterPro" id="IPR050344">
    <property type="entry name" value="Peptidase_M1_aminopeptidases"/>
</dbReference>
<dbReference type="Proteomes" id="UP001165289">
    <property type="component" value="Unassembled WGS sequence"/>
</dbReference>
<dbReference type="Gene3D" id="1.25.50.20">
    <property type="match status" value="1"/>
</dbReference>
<dbReference type="EMBL" id="JAKMXF010000332">
    <property type="protein sequence ID" value="KAI6648113.1"/>
    <property type="molecule type" value="Genomic_DNA"/>
</dbReference>
<gene>
    <name evidence="3" type="ORF">LOD99_11922</name>
</gene>
<dbReference type="InterPro" id="IPR024571">
    <property type="entry name" value="ERAP1-like_C_dom"/>
</dbReference>
<dbReference type="GO" id="GO:0042277">
    <property type="term" value="F:peptide binding"/>
    <property type="evidence" value="ECO:0007669"/>
    <property type="project" value="TreeGrafter"/>
</dbReference>
<dbReference type="AlphaFoldDB" id="A0AAV7JHE3"/>
<dbReference type="GO" id="GO:0005737">
    <property type="term" value="C:cytoplasm"/>
    <property type="evidence" value="ECO:0007669"/>
    <property type="project" value="TreeGrafter"/>
</dbReference>
<proteinExistence type="inferred from homology"/>
<dbReference type="GO" id="GO:0070006">
    <property type="term" value="F:metalloaminopeptidase activity"/>
    <property type="evidence" value="ECO:0007669"/>
    <property type="project" value="TreeGrafter"/>
</dbReference>
<dbReference type="PANTHER" id="PTHR11533:SF174">
    <property type="entry name" value="PUROMYCIN-SENSITIVE AMINOPEPTIDASE-RELATED"/>
    <property type="match status" value="1"/>
</dbReference>
<evidence type="ECO:0000313" key="4">
    <source>
        <dbReference type="Proteomes" id="UP001165289"/>
    </source>
</evidence>
<evidence type="ECO:0000256" key="1">
    <source>
        <dbReference type="ARBA" id="ARBA00010136"/>
    </source>
</evidence>
<accession>A0AAV7JHE3</accession>
<dbReference type="GO" id="GO:0008270">
    <property type="term" value="F:zinc ion binding"/>
    <property type="evidence" value="ECO:0007669"/>
    <property type="project" value="TreeGrafter"/>
</dbReference>
<keyword evidence="4" id="KW-1185">Reference proteome</keyword>
<comment type="caution">
    <text evidence="3">The sequence shown here is derived from an EMBL/GenBank/DDBJ whole genome shotgun (WGS) entry which is preliminary data.</text>
</comment>
<sequence>MSTFTLQMGFPVIKVSSKMDGATRVLIVQQSKFNADGSPPDPTFQWIVPVTIGTETDPNKHSFVLESAEKEIRLEGVSAHECLSLNPDVKQLKLTPDRLGLHNDLYAQAKAGIISTTDLLETVQSMTHETLYTVWQTLAGSVSALHNLMSHTPHQNSYKRFGRDIFKGMASKIGWDQKDNENPLDTMLRPIVIGAMLLYEDEAYLAVAKEKFWNHMNGTETLSADLRSAVYCCQARMEGAKVLQTLINLMKSTDLEEEPVGIIPSLGSVREPELIKQVLELSMSNDIRSQDMDTCVAGCLATAKGKELAWEFVKQNWKAIKRLRLTLIVLTTW</sequence>
<evidence type="ECO:0000313" key="3">
    <source>
        <dbReference type="EMBL" id="KAI6648113.1"/>
    </source>
</evidence>
<evidence type="ECO:0000259" key="2">
    <source>
        <dbReference type="Pfam" id="PF11838"/>
    </source>
</evidence>
<name>A0AAV7JHE3_9METZ</name>
<dbReference type="GO" id="GO:0043171">
    <property type="term" value="P:peptide catabolic process"/>
    <property type="evidence" value="ECO:0007669"/>
    <property type="project" value="TreeGrafter"/>
</dbReference>
<feature type="domain" description="ERAP1-like C-terminal" evidence="2">
    <location>
        <begin position="96"/>
        <end position="322"/>
    </location>
</feature>
<comment type="similarity">
    <text evidence="1">Belongs to the peptidase M1 family.</text>
</comment>
<dbReference type="Gene3D" id="2.60.40.1910">
    <property type="match status" value="1"/>
</dbReference>
<dbReference type="Pfam" id="PF11838">
    <property type="entry name" value="ERAP1_C"/>
    <property type="match status" value="1"/>
</dbReference>
<dbReference type="GO" id="GO:0005615">
    <property type="term" value="C:extracellular space"/>
    <property type="evidence" value="ECO:0007669"/>
    <property type="project" value="TreeGrafter"/>
</dbReference>
<organism evidence="3 4">
    <name type="scientific">Oopsacas minuta</name>
    <dbReference type="NCBI Taxonomy" id="111878"/>
    <lineage>
        <taxon>Eukaryota</taxon>
        <taxon>Metazoa</taxon>
        <taxon>Porifera</taxon>
        <taxon>Hexactinellida</taxon>
        <taxon>Hexasterophora</taxon>
        <taxon>Lyssacinosida</taxon>
        <taxon>Leucopsacidae</taxon>
        <taxon>Oopsacas</taxon>
    </lineage>
</organism>
<dbReference type="GO" id="GO:0006508">
    <property type="term" value="P:proteolysis"/>
    <property type="evidence" value="ECO:0007669"/>
    <property type="project" value="TreeGrafter"/>
</dbReference>
<reference evidence="3 4" key="1">
    <citation type="journal article" date="2023" name="BMC Biol.">
        <title>The compact genome of the sponge Oopsacas minuta (Hexactinellida) is lacking key metazoan core genes.</title>
        <authorList>
            <person name="Santini S."/>
            <person name="Schenkelaars Q."/>
            <person name="Jourda C."/>
            <person name="Duchesne M."/>
            <person name="Belahbib H."/>
            <person name="Rocher C."/>
            <person name="Selva M."/>
            <person name="Riesgo A."/>
            <person name="Vervoort M."/>
            <person name="Leys S.P."/>
            <person name="Kodjabachian L."/>
            <person name="Le Bivic A."/>
            <person name="Borchiellini C."/>
            <person name="Claverie J.M."/>
            <person name="Renard E."/>
        </authorList>
    </citation>
    <scope>NUCLEOTIDE SEQUENCE [LARGE SCALE GENOMIC DNA]</scope>
    <source>
        <strain evidence="3">SPO-2</strain>
    </source>
</reference>
<protein>
    <recommendedName>
        <fullName evidence="2">ERAP1-like C-terminal domain-containing protein</fullName>
    </recommendedName>
</protein>
<dbReference type="PANTHER" id="PTHR11533">
    <property type="entry name" value="PROTEASE M1 ZINC METALLOPROTEASE"/>
    <property type="match status" value="1"/>
</dbReference>
<dbReference type="GO" id="GO:0016020">
    <property type="term" value="C:membrane"/>
    <property type="evidence" value="ECO:0007669"/>
    <property type="project" value="TreeGrafter"/>
</dbReference>